<gene>
    <name evidence="9 12" type="primary">mfd</name>
    <name evidence="12" type="ORF">N1032_11125</name>
</gene>
<keyword evidence="2 9" id="KW-0547">Nucleotide-binding</keyword>
<dbReference type="HAMAP" id="MF_00969">
    <property type="entry name" value="TRCF"/>
    <property type="match status" value="1"/>
</dbReference>
<dbReference type="RefSeq" id="WP_259539127.1">
    <property type="nucleotide sequence ID" value="NZ_JANLCJ010000003.1"/>
</dbReference>
<keyword evidence="6 9" id="KW-0067">ATP-binding</keyword>
<dbReference type="EC" id="3.6.4.-" evidence="9"/>
<sequence length="1209" mass="132209">MMLQGLVDALSRASTFEKALVNAGRDSDFSLPEGLRAPLLAAMMERRVERGLPAAMLVVTATGRESEKLRETLASFLPEAQIIEFPAWETLPHERLSPSAEIVGKRIDALRRLVDWQRATDAAAAAPGTTAAPAPIVVVASVRAALQPIASNLTDLEPIVLARGGRGFDLSALSLQLVELAYSRVDMVTRRGEYAVRGGILDVFPPVAEHPYRVDFFGDEVDEIRAFSVADQRSLPDAVDTVSLPPSRELLLSEAVRQRAREMQHEFPSLAGLLEKISAGIPVEGMESLAPALLDELVTVAHYLPADAAIAVVSPERVATRAVNLSETNREFLAAAWTAATAGAEAPIDLESGEFITLNELRHAAGTGRPWWTLSEFQQGPSDDDILPEHRELEEHLTIRIAADTVPSFQGNADGAIEHVAARLGDDWSIVVVAKGQGLVERAADVLAERELPARVVDDLPAELEPRLIYIVRAAVEHGFELPELKIALIGETEFYGRTAGYESRQVKKLASRRKNVVDPLQLKAGDFVVHQTHGIGKFLELTQREVSSGGRNAIKTTREYLVIEYAPSKRGYPGDKLYVPTDQLDLISRYVGGEAPALSKMGGSDWSAAKGKARKAVRDIAVELVKLYSARMASKGYAFGPDTPWQHELEEAFPFQETPDQLTVIDEVKADMERPIPMDRLLSGDVGFGKTEIAVRAAFKAVQDGKQVAMLVPTTLLVRQHMETFAERFAGFPVHLKALSRFQSDKETRETIAGLADGTVDIVIATHRILSDNIAFKDLGLLIIDEEQRFGVEHKDQLKKLKTNVDILAMSATPIPRTLEMAVTGIREMSTLATPPEDRHPILTFVGPYSDKQVAAAIRRELLREGQVFFVHNRVSSINKVAAQLAELVPEARIAVAHGQMNEHVLEQVIVDFWERKFDVLVSTTIIETGIDIANANTLIVDRADKYGLSQLHQLRGRVGRGRERAYAYLLFDEHKPLSETANDRLSTLAANNELGSGIQVALKDLEIRGAGNLLGGEQAGHIAGVGFDLYLRMIGEAVSTFRGDVAEGQTELRLELPVDAHIPEDYVDSERLRLEAYQKLSTASAPTASDDSIDRVIDELTDRYGEPPVQVVNLIAVSRLRRKAQKASLSEVVTMGSNLRIAPAVLADSIQVRLQRMYPGAKYFTQTSSVSVPMPVVDGKPLPDADLVAWVDGLLDAIFAPAKTTAA</sequence>
<dbReference type="InterPro" id="IPR003711">
    <property type="entry name" value="CarD-like/TRCF_RID"/>
</dbReference>
<dbReference type="SMART" id="SM00487">
    <property type="entry name" value="DEXDc"/>
    <property type="match status" value="1"/>
</dbReference>
<dbReference type="SMART" id="SM01058">
    <property type="entry name" value="CarD_TRCF"/>
    <property type="match status" value="1"/>
</dbReference>
<dbReference type="PROSITE" id="PS51194">
    <property type="entry name" value="HELICASE_CTER"/>
    <property type="match status" value="1"/>
</dbReference>
<dbReference type="InterPro" id="IPR047112">
    <property type="entry name" value="RecG/Mfd"/>
</dbReference>
<reference evidence="12" key="1">
    <citation type="submission" date="2022-08" db="EMBL/GenBank/DDBJ databases">
        <authorList>
            <person name="Deng Y."/>
            <person name="Han X.-F."/>
            <person name="Zhang Y.-Q."/>
        </authorList>
    </citation>
    <scope>NUCLEOTIDE SEQUENCE</scope>
    <source>
        <strain evidence="12">CPCC 203386</strain>
    </source>
</reference>
<dbReference type="InterPro" id="IPR004576">
    <property type="entry name" value="Mfd"/>
</dbReference>
<evidence type="ECO:0000259" key="10">
    <source>
        <dbReference type="PROSITE" id="PS51192"/>
    </source>
</evidence>
<evidence type="ECO:0000256" key="1">
    <source>
        <dbReference type="ARBA" id="ARBA00022490"/>
    </source>
</evidence>
<evidence type="ECO:0000313" key="13">
    <source>
        <dbReference type="Proteomes" id="UP001165586"/>
    </source>
</evidence>
<comment type="subcellular location">
    <subcellularLocation>
        <location evidence="9">Cytoplasm</location>
    </subcellularLocation>
</comment>
<dbReference type="InterPro" id="IPR036101">
    <property type="entry name" value="CarD-like/TRCF_RID_sf"/>
</dbReference>
<dbReference type="Proteomes" id="UP001165586">
    <property type="component" value="Unassembled WGS sequence"/>
</dbReference>
<dbReference type="Pfam" id="PF03461">
    <property type="entry name" value="TRCF"/>
    <property type="match status" value="1"/>
</dbReference>
<proteinExistence type="inferred from homology"/>
<comment type="similarity">
    <text evidence="9">In the N-terminal section; belongs to the UvrB family.</text>
</comment>
<evidence type="ECO:0000256" key="2">
    <source>
        <dbReference type="ARBA" id="ARBA00022741"/>
    </source>
</evidence>
<evidence type="ECO:0000256" key="9">
    <source>
        <dbReference type="HAMAP-Rule" id="MF_00969"/>
    </source>
</evidence>
<dbReference type="InterPro" id="IPR014001">
    <property type="entry name" value="Helicase_ATP-bd"/>
</dbReference>
<dbReference type="PANTHER" id="PTHR47964:SF1">
    <property type="entry name" value="ATP-DEPENDENT DNA HELICASE HOMOLOG RECG, CHLOROPLASTIC"/>
    <property type="match status" value="1"/>
</dbReference>
<dbReference type="InterPro" id="IPR005118">
    <property type="entry name" value="TRCF_C"/>
</dbReference>
<keyword evidence="7 9" id="KW-0238">DNA-binding</keyword>
<feature type="domain" description="Helicase C-terminal" evidence="11">
    <location>
        <begin position="858"/>
        <end position="1008"/>
    </location>
</feature>
<evidence type="ECO:0000259" key="11">
    <source>
        <dbReference type="PROSITE" id="PS51194"/>
    </source>
</evidence>
<keyword evidence="5" id="KW-0347">Helicase</keyword>
<dbReference type="InterPro" id="IPR001650">
    <property type="entry name" value="Helicase_C-like"/>
</dbReference>
<keyword evidence="1 9" id="KW-0963">Cytoplasm</keyword>
<keyword evidence="8 9" id="KW-0234">DNA repair</keyword>
<evidence type="ECO:0000256" key="4">
    <source>
        <dbReference type="ARBA" id="ARBA00022801"/>
    </source>
</evidence>
<dbReference type="Gene3D" id="2.40.10.170">
    <property type="match status" value="1"/>
</dbReference>
<dbReference type="Pfam" id="PF00271">
    <property type="entry name" value="Helicase_C"/>
    <property type="match status" value="1"/>
</dbReference>
<name>A0ABT2H2W6_9MICO</name>
<comment type="similarity">
    <text evidence="9">In the C-terminal section; belongs to the helicase family. RecG subfamily.</text>
</comment>
<dbReference type="PROSITE" id="PS51192">
    <property type="entry name" value="HELICASE_ATP_BIND_1"/>
    <property type="match status" value="1"/>
</dbReference>
<dbReference type="SUPFAM" id="SSF143517">
    <property type="entry name" value="TRCF domain-like"/>
    <property type="match status" value="1"/>
</dbReference>
<comment type="caution">
    <text evidence="12">The sequence shown here is derived from an EMBL/GenBank/DDBJ whole genome shotgun (WGS) entry which is preliminary data.</text>
</comment>
<accession>A0ABT2H2W6</accession>
<dbReference type="InterPro" id="IPR041471">
    <property type="entry name" value="UvrB_inter"/>
</dbReference>
<dbReference type="NCBIfam" id="TIGR00580">
    <property type="entry name" value="mfd"/>
    <property type="match status" value="1"/>
</dbReference>
<dbReference type="Pfam" id="PF00270">
    <property type="entry name" value="DEAD"/>
    <property type="match status" value="1"/>
</dbReference>
<protein>
    <recommendedName>
        <fullName evidence="9">Transcription-repair-coupling factor</fullName>
        <shortName evidence="9">TRCF</shortName>
        <ecNumber evidence="9">3.6.4.-</ecNumber>
    </recommendedName>
</protein>
<dbReference type="SUPFAM" id="SSF52540">
    <property type="entry name" value="P-loop containing nucleoside triphosphate hydrolases"/>
    <property type="match status" value="4"/>
</dbReference>
<keyword evidence="3 9" id="KW-0227">DNA damage</keyword>
<organism evidence="12 13">
    <name type="scientific">Herbiconiux daphne</name>
    <dbReference type="NCBI Taxonomy" id="2970914"/>
    <lineage>
        <taxon>Bacteria</taxon>
        <taxon>Bacillati</taxon>
        <taxon>Actinomycetota</taxon>
        <taxon>Actinomycetes</taxon>
        <taxon>Micrococcales</taxon>
        <taxon>Microbacteriaceae</taxon>
        <taxon>Herbiconiux</taxon>
    </lineage>
</organism>
<feature type="domain" description="Helicase ATP-binding" evidence="10">
    <location>
        <begin position="672"/>
        <end position="833"/>
    </location>
</feature>
<dbReference type="Pfam" id="PF17757">
    <property type="entry name" value="UvrB_inter"/>
    <property type="match status" value="1"/>
</dbReference>
<keyword evidence="4 9" id="KW-0378">Hydrolase</keyword>
<evidence type="ECO:0000256" key="8">
    <source>
        <dbReference type="ARBA" id="ARBA00023204"/>
    </source>
</evidence>
<dbReference type="Gene3D" id="3.40.50.11180">
    <property type="match status" value="1"/>
</dbReference>
<evidence type="ECO:0000256" key="7">
    <source>
        <dbReference type="ARBA" id="ARBA00023125"/>
    </source>
</evidence>
<dbReference type="InterPro" id="IPR011545">
    <property type="entry name" value="DEAD/DEAH_box_helicase_dom"/>
</dbReference>
<comment type="function">
    <text evidence="9">Couples transcription and DNA repair by recognizing RNA polymerase (RNAP) stalled at DNA lesions. Mediates ATP-dependent release of RNAP and its truncated transcript from the DNA, and recruitment of nucleotide excision repair machinery to the damaged site.</text>
</comment>
<dbReference type="Pfam" id="PF02559">
    <property type="entry name" value="CarD_TRCF_RID"/>
    <property type="match status" value="1"/>
</dbReference>
<dbReference type="SUPFAM" id="SSF141259">
    <property type="entry name" value="CarD-like"/>
    <property type="match status" value="1"/>
</dbReference>
<dbReference type="Gene3D" id="3.40.50.300">
    <property type="entry name" value="P-loop containing nucleotide triphosphate hydrolases"/>
    <property type="match status" value="2"/>
</dbReference>
<keyword evidence="13" id="KW-1185">Reference proteome</keyword>
<dbReference type="PANTHER" id="PTHR47964">
    <property type="entry name" value="ATP-DEPENDENT DNA HELICASE HOMOLOG RECG, CHLOROPLASTIC"/>
    <property type="match status" value="1"/>
</dbReference>
<dbReference type="Gene3D" id="3.90.1150.50">
    <property type="entry name" value="Transcription-repair-coupling factor, D7 domain"/>
    <property type="match status" value="1"/>
</dbReference>
<dbReference type="SMART" id="SM00982">
    <property type="entry name" value="TRCF"/>
    <property type="match status" value="1"/>
</dbReference>
<evidence type="ECO:0000256" key="5">
    <source>
        <dbReference type="ARBA" id="ARBA00022806"/>
    </source>
</evidence>
<evidence type="ECO:0000313" key="12">
    <source>
        <dbReference type="EMBL" id="MCS5734288.1"/>
    </source>
</evidence>
<dbReference type="SMART" id="SM00490">
    <property type="entry name" value="HELICc"/>
    <property type="match status" value="1"/>
</dbReference>
<dbReference type="EMBL" id="JANLCJ010000003">
    <property type="protein sequence ID" value="MCS5734288.1"/>
    <property type="molecule type" value="Genomic_DNA"/>
</dbReference>
<dbReference type="InterPro" id="IPR027417">
    <property type="entry name" value="P-loop_NTPase"/>
</dbReference>
<dbReference type="InterPro" id="IPR037235">
    <property type="entry name" value="TRCF-like_C_D7"/>
</dbReference>
<dbReference type="CDD" id="cd17991">
    <property type="entry name" value="DEXHc_TRCF"/>
    <property type="match status" value="1"/>
</dbReference>
<evidence type="ECO:0000256" key="6">
    <source>
        <dbReference type="ARBA" id="ARBA00022840"/>
    </source>
</evidence>
<evidence type="ECO:0000256" key="3">
    <source>
        <dbReference type="ARBA" id="ARBA00022763"/>
    </source>
</evidence>
<dbReference type="Gene3D" id="3.30.2060.10">
    <property type="entry name" value="Penicillin-binding protein 1b domain"/>
    <property type="match status" value="1"/>
</dbReference>